<dbReference type="Pfam" id="PF03765">
    <property type="entry name" value="CRAL_TRIO_N"/>
    <property type="match status" value="1"/>
</dbReference>
<accession>A0A9D4T3P7</accession>
<dbReference type="InterPro" id="IPR011074">
    <property type="entry name" value="CRAL/TRIO_N_dom"/>
</dbReference>
<sequence length="172" mass="19622">MEEELEVAAREELGETPELRKESVDKFRELLQEETDLRPPPDYVLLMFLRARKYNMDNAMKSLKAFFRIRTKLPEYYDNHLPSALDYQTVVREHKLLMLSKDRDSQGRAVGLKSLLTTAAAFEETRAAEKVLIAVLESEATSTAIYSASRVKFVTTVAAWTSEPWASTTETA</sequence>
<proteinExistence type="predicted"/>
<gene>
    <name evidence="2" type="ORF">HPB52_012924</name>
</gene>
<dbReference type="PANTHER" id="PTHR10174">
    <property type="entry name" value="ALPHA-TOCOPHEROL TRANSFER PROTEIN-RELATED"/>
    <property type="match status" value="1"/>
</dbReference>
<dbReference type="VEuPathDB" id="VectorBase:RSAN_036343"/>
<evidence type="ECO:0000259" key="1">
    <source>
        <dbReference type="SMART" id="SM01100"/>
    </source>
</evidence>
<protein>
    <recommendedName>
        <fullName evidence="1">CRAL/TRIO N-terminal domain-containing protein</fullName>
    </recommendedName>
</protein>
<keyword evidence="3" id="KW-1185">Reference proteome</keyword>
<dbReference type="SMART" id="SM01100">
    <property type="entry name" value="CRAL_TRIO_N"/>
    <property type="match status" value="1"/>
</dbReference>
<feature type="domain" description="CRAL/TRIO N-terminal" evidence="1">
    <location>
        <begin position="41"/>
        <end position="66"/>
    </location>
</feature>
<evidence type="ECO:0000313" key="3">
    <source>
        <dbReference type="Proteomes" id="UP000821837"/>
    </source>
</evidence>
<dbReference type="PANTHER" id="PTHR10174:SF130">
    <property type="entry name" value="ALPHA-TOCOPHEROL TRANSFER PROTEIN-LIKE"/>
    <property type="match status" value="1"/>
</dbReference>
<name>A0A9D4T3P7_RHISA</name>
<dbReference type="EMBL" id="JABSTV010001248">
    <property type="protein sequence ID" value="KAH7968939.1"/>
    <property type="molecule type" value="Genomic_DNA"/>
</dbReference>
<dbReference type="InterPro" id="IPR036273">
    <property type="entry name" value="CRAL/TRIO_N_dom_sf"/>
</dbReference>
<dbReference type="GO" id="GO:1902936">
    <property type="term" value="F:phosphatidylinositol bisphosphate binding"/>
    <property type="evidence" value="ECO:0007669"/>
    <property type="project" value="TreeGrafter"/>
</dbReference>
<dbReference type="AlphaFoldDB" id="A0A9D4T3P7"/>
<comment type="caution">
    <text evidence="2">The sequence shown here is derived from an EMBL/GenBank/DDBJ whole genome shotgun (WGS) entry which is preliminary data.</text>
</comment>
<dbReference type="Proteomes" id="UP000821837">
    <property type="component" value="Unassembled WGS sequence"/>
</dbReference>
<organism evidence="2 3">
    <name type="scientific">Rhipicephalus sanguineus</name>
    <name type="common">Brown dog tick</name>
    <name type="synonym">Ixodes sanguineus</name>
    <dbReference type="NCBI Taxonomy" id="34632"/>
    <lineage>
        <taxon>Eukaryota</taxon>
        <taxon>Metazoa</taxon>
        <taxon>Ecdysozoa</taxon>
        <taxon>Arthropoda</taxon>
        <taxon>Chelicerata</taxon>
        <taxon>Arachnida</taxon>
        <taxon>Acari</taxon>
        <taxon>Parasitiformes</taxon>
        <taxon>Ixodida</taxon>
        <taxon>Ixodoidea</taxon>
        <taxon>Ixodidae</taxon>
        <taxon>Rhipicephalinae</taxon>
        <taxon>Rhipicephalus</taxon>
        <taxon>Rhipicephalus</taxon>
    </lineage>
</organism>
<dbReference type="GO" id="GO:0016020">
    <property type="term" value="C:membrane"/>
    <property type="evidence" value="ECO:0007669"/>
    <property type="project" value="TreeGrafter"/>
</dbReference>
<dbReference type="Gene3D" id="1.10.8.20">
    <property type="entry name" value="N-terminal domain of phosphatidylinositol transfer protein sec14p"/>
    <property type="match status" value="1"/>
</dbReference>
<reference evidence="2" key="1">
    <citation type="journal article" date="2020" name="Cell">
        <title>Large-Scale Comparative Analyses of Tick Genomes Elucidate Their Genetic Diversity and Vector Capacities.</title>
        <authorList>
            <consortium name="Tick Genome and Microbiome Consortium (TIGMIC)"/>
            <person name="Jia N."/>
            <person name="Wang J."/>
            <person name="Shi W."/>
            <person name="Du L."/>
            <person name="Sun Y."/>
            <person name="Zhan W."/>
            <person name="Jiang J.F."/>
            <person name="Wang Q."/>
            <person name="Zhang B."/>
            <person name="Ji P."/>
            <person name="Bell-Sakyi L."/>
            <person name="Cui X.M."/>
            <person name="Yuan T.T."/>
            <person name="Jiang B.G."/>
            <person name="Yang W.F."/>
            <person name="Lam T.T."/>
            <person name="Chang Q.C."/>
            <person name="Ding S.J."/>
            <person name="Wang X.J."/>
            <person name="Zhu J.G."/>
            <person name="Ruan X.D."/>
            <person name="Zhao L."/>
            <person name="Wei J.T."/>
            <person name="Ye R.Z."/>
            <person name="Que T.C."/>
            <person name="Du C.H."/>
            <person name="Zhou Y.H."/>
            <person name="Cheng J.X."/>
            <person name="Dai P.F."/>
            <person name="Guo W.B."/>
            <person name="Han X.H."/>
            <person name="Huang E.J."/>
            <person name="Li L.F."/>
            <person name="Wei W."/>
            <person name="Gao Y.C."/>
            <person name="Liu J.Z."/>
            <person name="Shao H.Z."/>
            <person name="Wang X."/>
            <person name="Wang C.C."/>
            <person name="Yang T.C."/>
            <person name="Huo Q.B."/>
            <person name="Li W."/>
            <person name="Chen H.Y."/>
            <person name="Chen S.E."/>
            <person name="Zhou L.G."/>
            <person name="Ni X.B."/>
            <person name="Tian J.H."/>
            <person name="Sheng Y."/>
            <person name="Liu T."/>
            <person name="Pan Y.S."/>
            <person name="Xia L.Y."/>
            <person name="Li J."/>
            <person name="Zhao F."/>
            <person name="Cao W.C."/>
        </authorList>
    </citation>
    <scope>NUCLEOTIDE SEQUENCE</scope>
    <source>
        <strain evidence="2">Rsan-2018</strain>
    </source>
</reference>
<reference evidence="2" key="2">
    <citation type="submission" date="2021-09" db="EMBL/GenBank/DDBJ databases">
        <authorList>
            <person name="Jia N."/>
            <person name="Wang J."/>
            <person name="Shi W."/>
            <person name="Du L."/>
            <person name="Sun Y."/>
            <person name="Zhan W."/>
            <person name="Jiang J."/>
            <person name="Wang Q."/>
            <person name="Zhang B."/>
            <person name="Ji P."/>
            <person name="Sakyi L.B."/>
            <person name="Cui X."/>
            <person name="Yuan T."/>
            <person name="Jiang B."/>
            <person name="Yang W."/>
            <person name="Lam T.T.-Y."/>
            <person name="Chang Q."/>
            <person name="Ding S."/>
            <person name="Wang X."/>
            <person name="Zhu J."/>
            <person name="Ruan X."/>
            <person name="Zhao L."/>
            <person name="Wei J."/>
            <person name="Que T."/>
            <person name="Du C."/>
            <person name="Cheng J."/>
            <person name="Dai P."/>
            <person name="Han X."/>
            <person name="Huang E."/>
            <person name="Gao Y."/>
            <person name="Liu J."/>
            <person name="Shao H."/>
            <person name="Ye R."/>
            <person name="Li L."/>
            <person name="Wei W."/>
            <person name="Wang X."/>
            <person name="Wang C."/>
            <person name="Huo Q."/>
            <person name="Li W."/>
            <person name="Guo W."/>
            <person name="Chen H."/>
            <person name="Chen S."/>
            <person name="Zhou L."/>
            <person name="Zhou L."/>
            <person name="Ni X."/>
            <person name="Tian J."/>
            <person name="Zhou Y."/>
            <person name="Sheng Y."/>
            <person name="Liu T."/>
            <person name="Pan Y."/>
            <person name="Xia L."/>
            <person name="Li J."/>
            <person name="Zhao F."/>
            <person name="Cao W."/>
        </authorList>
    </citation>
    <scope>NUCLEOTIDE SEQUENCE</scope>
    <source>
        <strain evidence="2">Rsan-2018</strain>
        <tissue evidence="2">Larvae</tissue>
    </source>
</reference>
<dbReference type="SUPFAM" id="SSF46938">
    <property type="entry name" value="CRAL/TRIO N-terminal domain"/>
    <property type="match status" value="1"/>
</dbReference>
<evidence type="ECO:0000313" key="2">
    <source>
        <dbReference type="EMBL" id="KAH7968939.1"/>
    </source>
</evidence>